<dbReference type="InterPro" id="IPR001314">
    <property type="entry name" value="Peptidase_S1A"/>
</dbReference>
<name>A0ABM1MPA6_NICVS</name>
<gene>
    <name evidence="3" type="primary">LOC108562540</name>
</gene>
<evidence type="ECO:0000313" key="2">
    <source>
        <dbReference type="Proteomes" id="UP000695000"/>
    </source>
</evidence>
<dbReference type="Gene3D" id="2.40.10.10">
    <property type="entry name" value="Trypsin-like serine proteases"/>
    <property type="match status" value="2"/>
</dbReference>
<accession>A0ABM1MPA6</accession>
<dbReference type="SMART" id="SM00020">
    <property type="entry name" value="Tryp_SPc"/>
    <property type="match status" value="1"/>
</dbReference>
<dbReference type="Pfam" id="PF00089">
    <property type="entry name" value="Trypsin"/>
    <property type="match status" value="1"/>
</dbReference>
<proteinExistence type="predicted"/>
<evidence type="ECO:0000313" key="3">
    <source>
        <dbReference type="RefSeq" id="XP_017776406.1"/>
    </source>
</evidence>
<dbReference type="PANTHER" id="PTHR24260">
    <property type="match status" value="1"/>
</dbReference>
<sequence>MLAFANADGRVPCGLMSGTPIHSYDEIPFIVALFVVRNQSQSHMEVAHCGGTLIATDWVITAAHCITPLSVVDPSKARVCHNILDPTIDKCKSYGKFVAVHPQYKERQLFANDLAMIKISPIETPVAKLPLLIAGSSLRGKYMTFTGWGNSTLITKTELLIGNQCHNDLSLCTSSDENKGIICRGDSGGGLFYKKNTLVGVASLGHSTCIDVNAMTNFVVFVSVDKYLMW</sequence>
<reference evidence="3" key="1">
    <citation type="submission" date="2025-08" db="UniProtKB">
        <authorList>
            <consortium name="RefSeq"/>
        </authorList>
    </citation>
    <scope>IDENTIFICATION</scope>
    <source>
        <tissue evidence="3">Whole Larva</tissue>
    </source>
</reference>
<organism evidence="2 3">
    <name type="scientific">Nicrophorus vespilloides</name>
    <name type="common">Boreal carrion beetle</name>
    <dbReference type="NCBI Taxonomy" id="110193"/>
    <lineage>
        <taxon>Eukaryota</taxon>
        <taxon>Metazoa</taxon>
        <taxon>Ecdysozoa</taxon>
        <taxon>Arthropoda</taxon>
        <taxon>Hexapoda</taxon>
        <taxon>Insecta</taxon>
        <taxon>Pterygota</taxon>
        <taxon>Neoptera</taxon>
        <taxon>Endopterygota</taxon>
        <taxon>Coleoptera</taxon>
        <taxon>Polyphaga</taxon>
        <taxon>Staphyliniformia</taxon>
        <taxon>Silphidae</taxon>
        <taxon>Nicrophorinae</taxon>
        <taxon>Nicrophorus</taxon>
    </lineage>
</organism>
<protein>
    <submittedName>
        <fullName evidence="3">Granzyme M</fullName>
    </submittedName>
</protein>
<dbReference type="InterPro" id="IPR051333">
    <property type="entry name" value="CLIP_Serine_Protease"/>
</dbReference>
<dbReference type="SUPFAM" id="SSF50494">
    <property type="entry name" value="Trypsin-like serine proteases"/>
    <property type="match status" value="1"/>
</dbReference>
<feature type="non-terminal residue" evidence="3">
    <location>
        <position position="230"/>
    </location>
</feature>
<dbReference type="InterPro" id="IPR018114">
    <property type="entry name" value="TRYPSIN_HIS"/>
</dbReference>
<dbReference type="RefSeq" id="XP_017776406.1">
    <property type="nucleotide sequence ID" value="XM_017920917.1"/>
</dbReference>
<feature type="domain" description="Peptidase S1" evidence="1">
    <location>
        <begin position="15"/>
        <end position="230"/>
    </location>
</feature>
<dbReference type="GeneID" id="108562540"/>
<dbReference type="PRINTS" id="PR00722">
    <property type="entry name" value="CHYMOTRYPSIN"/>
</dbReference>
<dbReference type="PROSITE" id="PS50240">
    <property type="entry name" value="TRYPSIN_DOM"/>
    <property type="match status" value="1"/>
</dbReference>
<keyword evidence="2" id="KW-1185">Reference proteome</keyword>
<dbReference type="InterPro" id="IPR043504">
    <property type="entry name" value="Peptidase_S1_PA_chymotrypsin"/>
</dbReference>
<dbReference type="InterPro" id="IPR009003">
    <property type="entry name" value="Peptidase_S1_PA"/>
</dbReference>
<dbReference type="PANTHER" id="PTHR24260:SF136">
    <property type="entry name" value="GH08193P-RELATED"/>
    <property type="match status" value="1"/>
</dbReference>
<evidence type="ECO:0000259" key="1">
    <source>
        <dbReference type="PROSITE" id="PS50240"/>
    </source>
</evidence>
<dbReference type="InterPro" id="IPR001254">
    <property type="entry name" value="Trypsin_dom"/>
</dbReference>
<dbReference type="Proteomes" id="UP000695000">
    <property type="component" value="Unplaced"/>
</dbReference>
<dbReference type="PROSITE" id="PS00134">
    <property type="entry name" value="TRYPSIN_HIS"/>
    <property type="match status" value="1"/>
</dbReference>